<accession>A0A4C1Z469</accession>
<reference evidence="1 2" key="1">
    <citation type="journal article" date="2019" name="Commun. Biol.">
        <title>The bagworm genome reveals a unique fibroin gene that provides high tensile strength.</title>
        <authorList>
            <person name="Kono N."/>
            <person name="Nakamura H."/>
            <person name="Ohtoshi R."/>
            <person name="Tomita M."/>
            <person name="Numata K."/>
            <person name="Arakawa K."/>
        </authorList>
    </citation>
    <scope>NUCLEOTIDE SEQUENCE [LARGE SCALE GENOMIC DNA]</scope>
</reference>
<keyword evidence="2" id="KW-1185">Reference proteome</keyword>
<organism evidence="1 2">
    <name type="scientific">Eumeta variegata</name>
    <name type="common">Bagworm moth</name>
    <name type="synonym">Eumeta japonica</name>
    <dbReference type="NCBI Taxonomy" id="151549"/>
    <lineage>
        <taxon>Eukaryota</taxon>
        <taxon>Metazoa</taxon>
        <taxon>Ecdysozoa</taxon>
        <taxon>Arthropoda</taxon>
        <taxon>Hexapoda</taxon>
        <taxon>Insecta</taxon>
        <taxon>Pterygota</taxon>
        <taxon>Neoptera</taxon>
        <taxon>Endopterygota</taxon>
        <taxon>Lepidoptera</taxon>
        <taxon>Glossata</taxon>
        <taxon>Ditrysia</taxon>
        <taxon>Tineoidea</taxon>
        <taxon>Psychidae</taxon>
        <taxon>Oiketicinae</taxon>
        <taxon>Eumeta</taxon>
    </lineage>
</organism>
<dbReference type="AlphaFoldDB" id="A0A4C1Z469"/>
<sequence>MKGEWATGTLTYRTKSSNGRCYFTSIFCENDVHHRRGDPFPCCNQVNNSVALPHHPVSFLDSYNELSWATCKQRCPLTYTSGGQSTWKLYHVSDEVYSLSPPFTGLRSCADFSDYSLDSCLLISSHP</sequence>
<evidence type="ECO:0000313" key="2">
    <source>
        <dbReference type="Proteomes" id="UP000299102"/>
    </source>
</evidence>
<protein>
    <submittedName>
        <fullName evidence="1">Uncharacterized protein</fullName>
    </submittedName>
</protein>
<proteinExistence type="predicted"/>
<dbReference type="Proteomes" id="UP000299102">
    <property type="component" value="Unassembled WGS sequence"/>
</dbReference>
<comment type="caution">
    <text evidence="1">The sequence shown here is derived from an EMBL/GenBank/DDBJ whole genome shotgun (WGS) entry which is preliminary data.</text>
</comment>
<name>A0A4C1Z469_EUMVA</name>
<gene>
    <name evidence="1" type="ORF">EVAR_63992_1</name>
</gene>
<dbReference type="EMBL" id="BGZK01001511">
    <property type="protein sequence ID" value="GBP81425.1"/>
    <property type="molecule type" value="Genomic_DNA"/>
</dbReference>
<evidence type="ECO:0000313" key="1">
    <source>
        <dbReference type="EMBL" id="GBP81425.1"/>
    </source>
</evidence>